<organism evidence="2 3">
    <name type="scientific">Melipona quadrifasciata</name>
    <dbReference type="NCBI Taxonomy" id="166423"/>
    <lineage>
        <taxon>Eukaryota</taxon>
        <taxon>Metazoa</taxon>
        <taxon>Ecdysozoa</taxon>
        <taxon>Arthropoda</taxon>
        <taxon>Hexapoda</taxon>
        <taxon>Insecta</taxon>
        <taxon>Pterygota</taxon>
        <taxon>Neoptera</taxon>
        <taxon>Endopterygota</taxon>
        <taxon>Hymenoptera</taxon>
        <taxon>Apocrita</taxon>
        <taxon>Aculeata</taxon>
        <taxon>Apoidea</taxon>
        <taxon>Anthophila</taxon>
        <taxon>Apidae</taxon>
        <taxon>Melipona</taxon>
    </lineage>
</organism>
<evidence type="ECO:0000313" key="3">
    <source>
        <dbReference type="Proteomes" id="UP000053105"/>
    </source>
</evidence>
<accession>A0A0M8ZUX4</accession>
<feature type="region of interest" description="Disordered" evidence="1">
    <location>
        <begin position="277"/>
        <end position="300"/>
    </location>
</feature>
<gene>
    <name evidence="2" type="ORF">WN51_02562</name>
</gene>
<dbReference type="AlphaFoldDB" id="A0A0M8ZUX4"/>
<dbReference type="Proteomes" id="UP000053105">
    <property type="component" value="Unassembled WGS sequence"/>
</dbReference>
<evidence type="ECO:0000313" key="2">
    <source>
        <dbReference type="EMBL" id="KOX70506.1"/>
    </source>
</evidence>
<keyword evidence="3" id="KW-1185">Reference proteome</keyword>
<proteinExistence type="predicted"/>
<dbReference type="EMBL" id="KQ435859">
    <property type="protein sequence ID" value="KOX70506.1"/>
    <property type="molecule type" value="Genomic_DNA"/>
</dbReference>
<sequence>MRSLDTDCVILSIVFLKQETKLTLSTLLPCPHFLSNKEKILKISSRYNPPFLDIVTVIFSLVVGRLTNRKGYKILRCSIVSNIRSAGYNSQFSSKKQFKSARHEILVRIALQKYFELVGASETPASEEDAGRMQRGKHSTASTIDQSVRFETMMHCLAVYQENVLLFFSNRIVRALFFLWLLLPSKHYYVKGKYILHEMSISNDRYDRNLKYKTARLVPQCLQQATDSCSYLELLTSSPPPEIENRDESENEWLLPGFERSFCGGLKGGVMRPGRACPWRKKKKKQQQKQQTKAGSSGMEMKSDRIEVAVGVLATAFTVVVAGPQIEIISVNILVTLNVCLCSNNSPMELHYAFKTPPSDLDFPLIYLVAGQYLTYSIPRKFHHDNLKANNPILIYHKEHSLRSVLLRDLKKFRNKVWRSGKTLADVIVIDVICIVTDDVSASGRGHLLGKFESRFMALAGICVIPAEKNQQEDWGLGWLIRTGELRRLWPRAMWHLPDENIETKFALPTNLIKFVSRNSVRICSASGSFTNGNRGLRGKGGRCFENFPATPNTNQTEQPKRSGSDTLSAFCTNYRILVVSALHLAVSLAKRCVSRNERNFINSMSADRAERPAESLAENEGSVKREKRSACGVSAASGTAAWKRVLKLPRLNIYALFNDTGEGPKIAGVVLWSIKEQQLLCHRPVGDGGVTICGGIGYQEKNFSHLKLTEIYEGPGCKFSKLSTREGCEKNLVRVNWFDGGNQVSSTLFSRGSRQPLSRIRNEQARALLFYDASSERERSCLGPTARPKYIKKSIPVDNKRLEAQSLIPHLAHVAIKPMFTLCSEWGFLKLSKFKLVTKSTANESQRLKFSLFKTTFLKLAVRFFFVSLDFKYQARKYIRRCRIEYYADQVLLNRAT</sequence>
<protein>
    <submittedName>
        <fullName evidence="2">Uncharacterized protein</fullName>
    </submittedName>
</protein>
<name>A0A0M8ZUX4_9HYME</name>
<evidence type="ECO:0000256" key="1">
    <source>
        <dbReference type="SAM" id="MobiDB-lite"/>
    </source>
</evidence>
<feature type="compositionally biased region" description="Basic residues" evidence="1">
    <location>
        <begin position="278"/>
        <end position="287"/>
    </location>
</feature>
<reference evidence="2 3" key="1">
    <citation type="submission" date="2015-07" db="EMBL/GenBank/DDBJ databases">
        <title>The genome of Melipona quadrifasciata.</title>
        <authorList>
            <person name="Pan H."/>
            <person name="Kapheim K."/>
        </authorList>
    </citation>
    <scope>NUCLEOTIDE SEQUENCE [LARGE SCALE GENOMIC DNA]</scope>
    <source>
        <strain evidence="2">0111107301</strain>
        <tissue evidence="2">Whole body</tissue>
    </source>
</reference>